<evidence type="ECO:0000256" key="1">
    <source>
        <dbReference type="SAM" id="Phobius"/>
    </source>
</evidence>
<sequence length="369" mass="40802">MSLLTIIAELWRFFIKNIVKIIIGTIIVMAITIGARVLLSSYIENTAVESVTSETAVNETLTPEEIEASYDLLGTVYDQEPAEFSFIAVNQDGMILGNSFILDEYLSRPDVLAELEETSGVDISATLQAQANVGLEKTRDFRGGLAAVRNSSTDEITLRVLVGQTAEENLAVAEAIYQYLQDGKVPFYENYELTFLSTPEIGEDLVLADNPMVPTPGTLSGLQPQQSGGSLVFYGVLGAVLGVILSTAILFALHFFSKKITYAYDYAWDFDDYQILVDGKKVDAEALHNWLLIPAEKTRVAVAQNSTNEVIQSFASQHLPVANNISAATETPEEIIIFIESGQTDKDWYKQQFELSKLYEARLKIVHFK</sequence>
<reference evidence="2 3" key="1">
    <citation type="submission" date="2018-11" db="EMBL/GenBank/DDBJ databases">
        <title>Aerococcus sp. SJQ22, whole genome shotgun sequence.</title>
        <authorList>
            <person name="Sun L."/>
            <person name="Gao X."/>
            <person name="Chen W."/>
            <person name="Huang K."/>
        </authorList>
    </citation>
    <scope>NUCLEOTIDE SEQUENCE [LARGE SCALE GENOMIC DNA]</scope>
    <source>
        <strain evidence="2 3">SJQ22</strain>
    </source>
</reference>
<keyword evidence="1" id="KW-0812">Transmembrane</keyword>
<accession>A0A3N4G4F5</accession>
<dbReference type="Proteomes" id="UP000273977">
    <property type="component" value="Unassembled WGS sequence"/>
</dbReference>
<dbReference type="OrthoDB" id="2136129at2"/>
<keyword evidence="1" id="KW-0472">Membrane</keyword>
<evidence type="ECO:0000313" key="3">
    <source>
        <dbReference type="Proteomes" id="UP000273977"/>
    </source>
</evidence>
<organism evidence="2 3">
    <name type="scientific">Aerococcus agrisoli</name>
    <dbReference type="NCBI Taxonomy" id="2487350"/>
    <lineage>
        <taxon>Bacteria</taxon>
        <taxon>Bacillati</taxon>
        <taxon>Bacillota</taxon>
        <taxon>Bacilli</taxon>
        <taxon>Lactobacillales</taxon>
        <taxon>Aerococcaceae</taxon>
        <taxon>Aerococcus</taxon>
    </lineage>
</organism>
<comment type="caution">
    <text evidence="2">The sequence shown here is derived from an EMBL/GenBank/DDBJ whole genome shotgun (WGS) entry which is preliminary data.</text>
</comment>
<dbReference type="EMBL" id="RKMG01000027">
    <property type="protein sequence ID" value="RPA57783.1"/>
    <property type="molecule type" value="Genomic_DNA"/>
</dbReference>
<gene>
    <name evidence="2" type="ORF">EF384_07885</name>
</gene>
<keyword evidence="1" id="KW-1133">Transmembrane helix</keyword>
<name>A0A3N4G4F5_9LACT</name>
<dbReference type="RefSeq" id="WP_123780909.1">
    <property type="nucleotide sequence ID" value="NZ_RKMG01000027.1"/>
</dbReference>
<evidence type="ECO:0000313" key="2">
    <source>
        <dbReference type="EMBL" id="RPA57783.1"/>
    </source>
</evidence>
<proteinExistence type="predicted"/>
<feature type="transmembrane region" description="Helical" evidence="1">
    <location>
        <begin position="231"/>
        <end position="256"/>
    </location>
</feature>
<feature type="transmembrane region" description="Helical" evidence="1">
    <location>
        <begin position="21"/>
        <end position="43"/>
    </location>
</feature>
<protein>
    <submittedName>
        <fullName evidence="2">Uncharacterized protein</fullName>
    </submittedName>
</protein>
<keyword evidence="3" id="KW-1185">Reference proteome</keyword>
<dbReference type="AlphaFoldDB" id="A0A3N4G4F5"/>